<dbReference type="AlphaFoldDB" id="A0A368G695"/>
<evidence type="ECO:0000313" key="1">
    <source>
        <dbReference type="EMBL" id="RCN39944.1"/>
    </source>
</evidence>
<gene>
    <name evidence="1" type="ORF">ANCCAN_14125</name>
</gene>
<dbReference type="Proteomes" id="UP000252519">
    <property type="component" value="Unassembled WGS sequence"/>
</dbReference>
<evidence type="ECO:0000313" key="2">
    <source>
        <dbReference type="Proteomes" id="UP000252519"/>
    </source>
</evidence>
<proteinExistence type="predicted"/>
<keyword evidence="2" id="KW-1185">Reference proteome</keyword>
<reference evidence="1 2" key="1">
    <citation type="submission" date="2014-10" db="EMBL/GenBank/DDBJ databases">
        <title>Draft genome of the hookworm Ancylostoma caninum.</title>
        <authorList>
            <person name="Mitreva M."/>
        </authorList>
    </citation>
    <scope>NUCLEOTIDE SEQUENCE [LARGE SCALE GENOMIC DNA]</scope>
    <source>
        <strain evidence="1 2">Baltimore</strain>
    </source>
</reference>
<organism evidence="1 2">
    <name type="scientific">Ancylostoma caninum</name>
    <name type="common">Dog hookworm</name>
    <dbReference type="NCBI Taxonomy" id="29170"/>
    <lineage>
        <taxon>Eukaryota</taxon>
        <taxon>Metazoa</taxon>
        <taxon>Ecdysozoa</taxon>
        <taxon>Nematoda</taxon>
        <taxon>Chromadorea</taxon>
        <taxon>Rhabditida</taxon>
        <taxon>Rhabditina</taxon>
        <taxon>Rhabditomorpha</taxon>
        <taxon>Strongyloidea</taxon>
        <taxon>Ancylostomatidae</taxon>
        <taxon>Ancylostomatinae</taxon>
        <taxon>Ancylostoma</taxon>
    </lineage>
</organism>
<accession>A0A368G695</accession>
<sequence length="26" mass="2964">MFCICIALRYITRAHSDEAHRTITAA</sequence>
<dbReference type="EMBL" id="JOJR01000312">
    <property type="protein sequence ID" value="RCN39944.1"/>
    <property type="molecule type" value="Genomic_DNA"/>
</dbReference>
<comment type="caution">
    <text evidence="1">The sequence shown here is derived from an EMBL/GenBank/DDBJ whole genome shotgun (WGS) entry which is preliminary data.</text>
</comment>
<protein>
    <submittedName>
        <fullName evidence="1">Uncharacterized protein</fullName>
    </submittedName>
</protein>
<name>A0A368G695_ANCCA</name>